<keyword evidence="1" id="KW-0815">Transposition</keyword>
<evidence type="ECO:0000259" key="5">
    <source>
        <dbReference type="Pfam" id="PF13610"/>
    </source>
</evidence>
<dbReference type="EMBL" id="CP001350">
    <property type="protein sequence ID" value="ACL62559.1"/>
    <property type="molecule type" value="Genomic_DNA"/>
</dbReference>
<dbReference type="InterPro" id="IPR052183">
    <property type="entry name" value="IS_Transposase"/>
</dbReference>
<keyword evidence="6" id="KW-0614">Plasmid</keyword>
<gene>
    <name evidence="7" type="ordered locus">Mnod_7848</name>
    <name evidence="8" type="ordered locus">Mnod_7870</name>
    <name evidence="9" type="ordered locus">Mnod_7882</name>
    <name evidence="6" type="ordered locus">Mnod_8446</name>
</gene>
<dbReference type="GO" id="GO:0032196">
    <property type="term" value="P:transposition"/>
    <property type="evidence" value="ECO:0007669"/>
    <property type="project" value="UniProtKB-KW"/>
</dbReference>
<organism evidence="6 10">
    <name type="scientific">Methylobacterium nodulans (strain LMG 21967 / CNCM I-2342 / ORS 2060)</name>
    <dbReference type="NCBI Taxonomy" id="460265"/>
    <lineage>
        <taxon>Bacteria</taxon>
        <taxon>Pseudomonadati</taxon>
        <taxon>Pseudomonadota</taxon>
        <taxon>Alphaproteobacteria</taxon>
        <taxon>Hyphomicrobiales</taxon>
        <taxon>Methylobacteriaceae</taxon>
        <taxon>Methylobacterium</taxon>
    </lineage>
</organism>
<dbReference type="InterPro" id="IPR032874">
    <property type="entry name" value="DDE_dom"/>
</dbReference>
<dbReference type="Proteomes" id="UP000008207">
    <property type="component" value="Plasmid pMNOD02"/>
</dbReference>
<feature type="domain" description="DDE" evidence="5">
    <location>
        <begin position="74"/>
        <end position="193"/>
    </location>
</feature>
<dbReference type="KEGG" id="mno:Mnod_7870"/>
<keyword evidence="3" id="KW-0233">DNA recombination</keyword>
<dbReference type="KEGG" id="mno:Mnod_7882"/>
<reference evidence="10" key="2">
    <citation type="submission" date="2009-01" db="EMBL/GenBank/DDBJ databases">
        <title>Complete sequence of plasmid 2 of Methylobacterium nodulans ORS 2060.</title>
        <authorList>
            <consortium name="US DOE Joint Genome Institute"/>
            <person name="Lucas S."/>
            <person name="Copeland A."/>
            <person name="Lapidus A."/>
            <person name="Glavina del Rio T."/>
            <person name="Dalin E."/>
            <person name="Tice H."/>
            <person name="Bruce D."/>
            <person name="Goodwin L."/>
            <person name="Pitluck S."/>
            <person name="Sims D."/>
            <person name="Brettin T."/>
            <person name="Detter J.C."/>
            <person name="Han C."/>
            <person name="Larimer F."/>
            <person name="Land M."/>
            <person name="Hauser L."/>
            <person name="Kyrpides N."/>
            <person name="Ivanova N."/>
            <person name="Marx C.J."/>
            <person name="Richardson P."/>
        </authorList>
    </citation>
    <scope>NUCLEOTIDE SEQUENCE [LARGE SCALE GENOMIC DNA]</scope>
    <source>
        <strain evidence="10">LMG 21967 / CNCM I-2342 / ORS 2060</strain>
        <plasmid evidence="10">Plasmid pMNOD02</plasmid>
    </source>
</reference>
<dbReference type="EMBL" id="CP001351">
    <property type="protein sequence ID" value="ACL62905.1"/>
    <property type="molecule type" value="Genomic_DNA"/>
</dbReference>
<dbReference type="Proteomes" id="UP000008207">
    <property type="component" value="Plasmid pMNOD01"/>
</dbReference>
<keyword evidence="10" id="KW-1185">Reference proteome</keyword>
<evidence type="ECO:0000256" key="1">
    <source>
        <dbReference type="ARBA" id="ARBA00022578"/>
    </source>
</evidence>
<accession>B8IVW9</accession>
<proteinExistence type="predicted"/>
<geneLocation type="plasmid" evidence="7 10">
    <name>pMNOD02</name>
</geneLocation>
<reference evidence="6" key="3">
    <citation type="submission" date="2009-01" db="EMBL/GenBank/DDBJ databases">
        <title>Complete sequence of plasmid1 of Methylobacterium nodulans ORS 2060.</title>
        <authorList>
            <consortium name="US DOE Joint Genome Institute"/>
            <person name="Lucas S."/>
            <person name="Copeland A."/>
            <person name="Lapidus A."/>
            <person name="Glavina del Rio T."/>
            <person name="Dalin E."/>
            <person name="Tice H."/>
            <person name="Bruce D."/>
            <person name="Goodwin L."/>
            <person name="Pitluck S."/>
            <person name="Sims D."/>
            <person name="Brettin T."/>
            <person name="Detter J.C."/>
            <person name="Han C."/>
            <person name="Larimer F."/>
            <person name="Land M."/>
            <person name="Hauser L."/>
            <person name="Kyrpides N."/>
            <person name="Ivanova N."/>
            <person name="Marx C.J."/>
            <person name="Richardson P."/>
        </authorList>
    </citation>
    <scope>NUCLEOTIDE SEQUENCE</scope>
    <source>
        <strain evidence="6">ORS 2060</strain>
        <plasmid evidence="6">pMNOD01</plasmid>
    </source>
</reference>
<evidence type="ECO:0000256" key="4">
    <source>
        <dbReference type="SAM" id="MobiDB-lite"/>
    </source>
</evidence>
<evidence type="ECO:0000313" key="8">
    <source>
        <dbReference type="EMBL" id="ACL62895.1"/>
    </source>
</evidence>
<dbReference type="KEGG" id="mno:Mnod_8446"/>
<evidence type="ECO:0000313" key="10">
    <source>
        <dbReference type="Proteomes" id="UP000008207"/>
    </source>
</evidence>
<dbReference type="GO" id="GO:0006310">
    <property type="term" value="P:DNA recombination"/>
    <property type="evidence" value="ECO:0007669"/>
    <property type="project" value="UniProtKB-KW"/>
</dbReference>
<dbReference type="EMBL" id="CP001351">
    <property type="protein sequence ID" value="ACL62876.1"/>
    <property type="molecule type" value="Genomic_DNA"/>
</dbReference>
<dbReference type="PANTHER" id="PTHR35528:SF3">
    <property type="entry name" value="BLL1675 PROTEIN"/>
    <property type="match status" value="1"/>
</dbReference>
<reference evidence="7" key="4">
    <citation type="submission" date="2009-01" db="EMBL/GenBank/DDBJ databases">
        <title>Complete sequence of plasmid2 of Methylobacterium nodulans ORS 2060.</title>
        <authorList>
            <consortium name="US DOE Joint Genome Institute"/>
            <person name="Lucas S."/>
            <person name="Copeland A."/>
            <person name="Lapidus A."/>
            <person name="Glavina del Rio T."/>
            <person name="Dalin E."/>
            <person name="Tice H."/>
            <person name="Bruce D."/>
            <person name="Goodwin L."/>
            <person name="Pitluck S."/>
            <person name="Sims D."/>
            <person name="Brettin T."/>
            <person name="Detter J.C."/>
            <person name="Han C."/>
            <person name="Larimer F."/>
            <person name="Land M."/>
            <person name="Hauser L."/>
            <person name="Kyrpides N."/>
            <person name="Ivanova N."/>
            <person name="Marx C.J."/>
            <person name="Richardson P."/>
        </authorList>
    </citation>
    <scope>NUCLEOTIDE SEQUENCE</scope>
    <source>
        <strain evidence="7">ORS 2060</strain>
        <plasmid evidence="7">pMNOD02</plasmid>
    </source>
</reference>
<dbReference type="NCBIfam" id="NF033587">
    <property type="entry name" value="transpos_IS6"/>
    <property type="match status" value="1"/>
</dbReference>
<dbReference type="AlphaFoldDB" id="B8IVW9"/>
<geneLocation type="plasmid" evidence="6 10">
    <name>pMNOD01</name>
</geneLocation>
<feature type="region of interest" description="Disordered" evidence="4">
    <location>
        <begin position="158"/>
        <end position="185"/>
    </location>
</feature>
<evidence type="ECO:0000313" key="7">
    <source>
        <dbReference type="EMBL" id="ACL62876.1"/>
    </source>
</evidence>
<name>B8IVW9_METNO</name>
<sequence>MTVLSYSGYRFPRDIIQRAVWLYLRFTLRFRDVEELLAERGITVTYESIRRWVLTFGPTIARGLRARRPKPHARWHLDEVFVRISGTQMDLWRAVDAEGEVLDVLLQTKRDRRAAQKLMRKLLKKQGMAPETWVTDKCPAYGAALREMKLSRVDHVQRKRANNRAESSHVPVRRREAKLQGFESPGSAQRVLSMPAATYNTFTVPRHLVSARTHRLFRAEAFAMWRGAAGAPA</sequence>
<dbReference type="GO" id="GO:0003677">
    <property type="term" value="F:DNA binding"/>
    <property type="evidence" value="ECO:0007669"/>
    <property type="project" value="UniProtKB-KW"/>
</dbReference>
<dbReference type="PANTHER" id="PTHR35528">
    <property type="entry name" value="BLL1675 PROTEIN"/>
    <property type="match status" value="1"/>
</dbReference>
<evidence type="ECO:0000313" key="6">
    <source>
        <dbReference type="EMBL" id="ACL62559.1"/>
    </source>
</evidence>
<keyword evidence="2" id="KW-0238">DNA-binding</keyword>
<evidence type="ECO:0000256" key="2">
    <source>
        <dbReference type="ARBA" id="ARBA00023125"/>
    </source>
</evidence>
<evidence type="ECO:0000256" key="3">
    <source>
        <dbReference type="ARBA" id="ARBA00023172"/>
    </source>
</evidence>
<dbReference type="Pfam" id="PF13610">
    <property type="entry name" value="DDE_Tnp_IS240"/>
    <property type="match status" value="1"/>
</dbReference>
<dbReference type="HOGENOM" id="CLU_067322_1_2_5"/>
<dbReference type="InterPro" id="IPR047930">
    <property type="entry name" value="Transpos_IS6"/>
</dbReference>
<dbReference type="RefSeq" id="WP_012631082.1">
    <property type="nucleotide sequence ID" value="NC_011887.1"/>
</dbReference>
<dbReference type="EMBL" id="CP001351">
    <property type="protein sequence ID" value="ACL62895.1"/>
    <property type="molecule type" value="Genomic_DNA"/>
</dbReference>
<dbReference type="KEGG" id="mno:Mnod_7848"/>
<dbReference type="OrthoDB" id="4315389at2"/>
<protein>
    <submittedName>
        <fullName evidence="6">Putative transposase</fullName>
    </submittedName>
</protein>
<reference evidence="10" key="1">
    <citation type="submission" date="2009-01" db="EMBL/GenBank/DDBJ databases">
        <title>Complete sequence of plasmid 1 of Methylobacterium nodulans ORS 2060.</title>
        <authorList>
            <consortium name="US DOE Joint Genome Institute"/>
            <person name="Lucas S."/>
            <person name="Copeland A."/>
            <person name="Lapidus A."/>
            <person name="Glavina del Rio T."/>
            <person name="Dalin E."/>
            <person name="Tice H."/>
            <person name="Bruce D."/>
            <person name="Goodwin L."/>
            <person name="Pitluck S."/>
            <person name="Sims D."/>
            <person name="Brettin T."/>
            <person name="Detter J.C."/>
            <person name="Han C."/>
            <person name="Larimer F."/>
            <person name="Land M."/>
            <person name="Hauser L."/>
            <person name="Kyrpides N."/>
            <person name="Ivanova N."/>
            <person name="Marx C.J."/>
            <person name="Richardson P."/>
        </authorList>
    </citation>
    <scope>NUCLEOTIDE SEQUENCE [LARGE SCALE GENOMIC DNA]</scope>
    <source>
        <strain evidence="10">LMG 21967 / CNCM I-2342 / ORS 2060</strain>
        <plasmid evidence="10">Plasmid pMNOD01</plasmid>
    </source>
</reference>
<evidence type="ECO:0000313" key="9">
    <source>
        <dbReference type="EMBL" id="ACL62905.1"/>
    </source>
</evidence>